<dbReference type="EMBL" id="DS547138">
    <property type="protein sequence ID" value="EDR01446.1"/>
    <property type="molecule type" value="Genomic_DNA"/>
</dbReference>
<sequence>MAARGRENQQSSVDTHLESKIRSYQTLCVRFSAAQLFPPFLLPLTTQILALANSAYVPTSNFLGYESFPLHLWSSTLQISGDFVVKDNLWRLVFGVHLANASQLRVVASPADEGTSGNLRLPRHYLSSLLVVHDYSFEKD</sequence>
<evidence type="ECO:0000313" key="2">
    <source>
        <dbReference type="Proteomes" id="UP000001194"/>
    </source>
</evidence>
<dbReference type="Proteomes" id="UP000001194">
    <property type="component" value="Unassembled WGS sequence"/>
</dbReference>
<evidence type="ECO:0000313" key="1">
    <source>
        <dbReference type="EMBL" id="EDR01446.1"/>
    </source>
</evidence>
<gene>
    <name evidence="1" type="ORF">LACBIDRAFT_333169</name>
</gene>
<protein>
    <submittedName>
        <fullName evidence="1">Predicted protein</fullName>
    </submittedName>
</protein>
<keyword evidence="2" id="KW-1185">Reference proteome</keyword>
<dbReference type="InParanoid" id="B0DV41"/>
<dbReference type="HOGENOM" id="CLU_1835492_0_0_1"/>
<accession>B0DV41</accession>
<name>B0DV41_LACBS</name>
<dbReference type="KEGG" id="lbc:LACBIDRAFT_333169"/>
<proteinExistence type="predicted"/>
<dbReference type="AlphaFoldDB" id="B0DV41"/>
<organism evidence="2">
    <name type="scientific">Laccaria bicolor (strain S238N-H82 / ATCC MYA-4686)</name>
    <name type="common">Bicoloured deceiver</name>
    <name type="synonym">Laccaria laccata var. bicolor</name>
    <dbReference type="NCBI Taxonomy" id="486041"/>
    <lineage>
        <taxon>Eukaryota</taxon>
        <taxon>Fungi</taxon>
        <taxon>Dikarya</taxon>
        <taxon>Basidiomycota</taxon>
        <taxon>Agaricomycotina</taxon>
        <taxon>Agaricomycetes</taxon>
        <taxon>Agaricomycetidae</taxon>
        <taxon>Agaricales</taxon>
        <taxon>Agaricineae</taxon>
        <taxon>Hydnangiaceae</taxon>
        <taxon>Laccaria</taxon>
    </lineage>
</organism>
<dbReference type="GeneID" id="6083486"/>
<dbReference type="RefSeq" id="XP_001887798.1">
    <property type="nucleotide sequence ID" value="XM_001887763.1"/>
</dbReference>
<reference evidence="1 2" key="1">
    <citation type="journal article" date="2008" name="Nature">
        <title>The genome of Laccaria bicolor provides insights into mycorrhizal symbiosis.</title>
        <authorList>
            <person name="Martin F."/>
            <person name="Aerts A."/>
            <person name="Ahren D."/>
            <person name="Brun A."/>
            <person name="Danchin E.G.J."/>
            <person name="Duchaussoy F."/>
            <person name="Gibon J."/>
            <person name="Kohler A."/>
            <person name="Lindquist E."/>
            <person name="Pereda V."/>
            <person name="Salamov A."/>
            <person name="Shapiro H.J."/>
            <person name="Wuyts J."/>
            <person name="Blaudez D."/>
            <person name="Buee M."/>
            <person name="Brokstein P."/>
            <person name="Canbaeck B."/>
            <person name="Cohen D."/>
            <person name="Courty P.E."/>
            <person name="Coutinho P.M."/>
            <person name="Delaruelle C."/>
            <person name="Detter J.C."/>
            <person name="Deveau A."/>
            <person name="DiFazio S."/>
            <person name="Duplessis S."/>
            <person name="Fraissinet-Tachet L."/>
            <person name="Lucic E."/>
            <person name="Frey-Klett P."/>
            <person name="Fourrey C."/>
            <person name="Feussner I."/>
            <person name="Gay G."/>
            <person name="Grimwood J."/>
            <person name="Hoegger P.J."/>
            <person name="Jain P."/>
            <person name="Kilaru S."/>
            <person name="Labbe J."/>
            <person name="Lin Y.C."/>
            <person name="Legue V."/>
            <person name="Le Tacon F."/>
            <person name="Marmeisse R."/>
            <person name="Melayah D."/>
            <person name="Montanini B."/>
            <person name="Muratet M."/>
            <person name="Nehls U."/>
            <person name="Niculita-Hirzel H."/>
            <person name="Oudot-Le Secq M.P."/>
            <person name="Peter M."/>
            <person name="Quesneville H."/>
            <person name="Rajashekar B."/>
            <person name="Reich M."/>
            <person name="Rouhier N."/>
            <person name="Schmutz J."/>
            <person name="Yin T."/>
            <person name="Chalot M."/>
            <person name="Henrissat B."/>
            <person name="Kuees U."/>
            <person name="Lucas S."/>
            <person name="Van de Peer Y."/>
            <person name="Podila G.K."/>
            <person name="Polle A."/>
            <person name="Pukkila P.J."/>
            <person name="Richardson P.M."/>
            <person name="Rouze P."/>
            <person name="Sanders I.R."/>
            <person name="Stajich J.E."/>
            <person name="Tunlid A."/>
            <person name="Tuskan G."/>
            <person name="Grigoriev I.V."/>
        </authorList>
    </citation>
    <scope>NUCLEOTIDE SEQUENCE [LARGE SCALE GENOMIC DNA]</scope>
    <source>
        <strain evidence="2">S238N-H82 / ATCC MYA-4686</strain>
    </source>
</reference>